<evidence type="ECO:0000313" key="3">
    <source>
        <dbReference type="Proteomes" id="UP000015645"/>
    </source>
</evidence>
<feature type="transmembrane region" description="Helical" evidence="1">
    <location>
        <begin position="84"/>
        <end position="107"/>
    </location>
</feature>
<proteinExistence type="predicted"/>
<comment type="caution">
    <text evidence="2">The sequence shown here is derived from an EMBL/GenBank/DDBJ whole genome shotgun (WGS) entry which is preliminary data.</text>
</comment>
<accession>T2SRS7</accession>
<reference evidence="2 3" key="1">
    <citation type="journal article" date="2013" name="Genome Announc.">
        <title>Draft Genome Sequences of Helicobacter pylori Strains Isolated from Regions of Low and High Gastric Cancer Risk in Colombia.</title>
        <authorList>
            <person name="Sheh A."/>
            <person name="Piazuelo M.B."/>
            <person name="Wilson K.T."/>
            <person name="Correa P."/>
            <person name="Fox J.G."/>
        </authorList>
    </citation>
    <scope>NUCLEOTIDE SEQUENCE [LARGE SCALE GENOMIC DNA]</scope>
    <source>
        <strain evidence="2 3">PZ5024</strain>
    </source>
</reference>
<dbReference type="Proteomes" id="UP000015645">
    <property type="component" value="Unassembled WGS sequence"/>
</dbReference>
<dbReference type="AlphaFoldDB" id="T2SRS7"/>
<keyword evidence="1" id="KW-0472">Membrane</keyword>
<dbReference type="PATRIC" id="fig|1337391.3.peg.1333"/>
<name>T2SRS7_HELPX</name>
<gene>
    <name evidence="2" type="ORF">L931_08565</name>
</gene>
<protein>
    <submittedName>
        <fullName evidence="2">Uncharacterized protein</fullName>
    </submittedName>
</protein>
<keyword evidence="1" id="KW-1133">Transmembrane helix</keyword>
<organism evidence="2 3">
    <name type="scientific">Helicobacter pylori PZ5024</name>
    <dbReference type="NCBI Taxonomy" id="1337391"/>
    <lineage>
        <taxon>Bacteria</taxon>
        <taxon>Pseudomonadati</taxon>
        <taxon>Campylobacterota</taxon>
        <taxon>Epsilonproteobacteria</taxon>
        <taxon>Campylobacterales</taxon>
        <taxon>Helicobacteraceae</taxon>
        <taxon>Helicobacter</taxon>
    </lineage>
</organism>
<sequence length="119" mass="14408">MEEKILAIFKHCNVELTKEHFKSIEVRERDNKKSLYIVIKYDEKIRKNLCKMIENRREIERTLKELIVFDELQLRVMDSFYKRVFYTLQRIVLLTAFPFAMLVGAILDFCIDICKKNQN</sequence>
<evidence type="ECO:0000256" key="1">
    <source>
        <dbReference type="SAM" id="Phobius"/>
    </source>
</evidence>
<keyword evidence="1" id="KW-0812">Transmembrane</keyword>
<evidence type="ECO:0000313" key="2">
    <source>
        <dbReference type="EMBL" id="EQD95352.1"/>
    </source>
</evidence>
<dbReference type="EMBL" id="ASYS01000328">
    <property type="protein sequence ID" value="EQD95352.1"/>
    <property type="molecule type" value="Genomic_DNA"/>
</dbReference>